<evidence type="ECO:0000313" key="2">
    <source>
        <dbReference type="Proteomes" id="UP001348817"/>
    </source>
</evidence>
<geneLocation type="plasmid" evidence="1 2">
    <name>pFA6</name>
</geneLocation>
<sequence>MRILLIILLLEIPLVFGSASESRANDKVSYSAHLPASAQERDRIQTYRNGEIEIRGKSVVFIYKDRIIDEEDIPVQQSDYYPVRFYLLDMGEINGIDYVFLVEDSHEVRDSFPEENDATLIKLVKEYRAKSI</sequence>
<reference evidence="1 2" key="1">
    <citation type="submission" date="2021-12" db="EMBL/GenBank/DDBJ databases">
        <title>Genome sequencing of bacteria with rrn-lacking chromosome and rrn-plasmid.</title>
        <authorList>
            <person name="Anda M."/>
            <person name="Iwasaki W."/>
        </authorList>
    </citation>
    <scope>NUCLEOTIDE SEQUENCE [LARGE SCALE GENOMIC DNA]</scope>
    <source>
        <strain evidence="1 2">DSM 100852</strain>
        <plasmid evidence="1 2">pFA6</plasmid>
    </source>
</reference>
<dbReference type="AlphaFoldDB" id="A0AAU9D2L4"/>
<gene>
    <name evidence="1" type="ORF">FUAX_52510</name>
</gene>
<evidence type="ECO:0000313" key="1">
    <source>
        <dbReference type="EMBL" id="BDD12819.1"/>
    </source>
</evidence>
<dbReference type="RefSeq" id="WP_338395961.1">
    <property type="nucleotide sequence ID" value="NZ_AP025320.1"/>
</dbReference>
<dbReference type="EMBL" id="AP025320">
    <property type="protein sequence ID" value="BDD12819.1"/>
    <property type="molecule type" value="Genomic_DNA"/>
</dbReference>
<proteinExistence type="predicted"/>
<name>A0AAU9D2L4_9BACT</name>
<keyword evidence="2" id="KW-1185">Reference proteome</keyword>
<keyword evidence="1" id="KW-0614">Plasmid</keyword>
<dbReference type="Proteomes" id="UP001348817">
    <property type="component" value="Plasmid pFA6"/>
</dbReference>
<protein>
    <submittedName>
        <fullName evidence="1">Uncharacterized protein</fullName>
    </submittedName>
</protein>
<organism evidence="1 2">
    <name type="scientific">Fulvitalea axinellae</name>
    <dbReference type="NCBI Taxonomy" id="1182444"/>
    <lineage>
        <taxon>Bacteria</taxon>
        <taxon>Pseudomonadati</taxon>
        <taxon>Bacteroidota</taxon>
        <taxon>Cytophagia</taxon>
        <taxon>Cytophagales</taxon>
        <taxon>Persicobacteraceae</taxon>
        <taxon>Fulvitalea</taxon>
    </lineage>
</organism>
<accession>A0AAU9D2L4</accession>
<dbReference type="KEGG" id="fax:FUAX_52510"/>